<proteinExistence type="predicted"/>
<organism evidence="2 3">
    <name type="scientific">Algoriphagus locisalis</name>
    <dbReference type="NCBI Taxonomy" id="305507"/>
    <lineage>
        <taxon>Bacteria</taxon>
        <taxon>Pseudomonadati</taxon>
        <taxon>Bacteroidota</taxon>
        <taxon>Cytophagia</taxon>
        <taxon>Cytophagales</taxon>
        <taxon>Cyclobacteriaceae</taxon>
        <taxon>Algoriphagus</taxon>
    </lineage>
</organism>
<gene>
    <name evidence="2" type="ORF">SAMN04489724_4053</name>
</gene>
<evidence type="ECO:0000256" key="1">
    <source>
        <dbReference type="SAM" id="MobiDB-lite"/>
    </source>
</evidence>
<feature type="non-terminal residue" evidence="2">
    <location>
        <position position="1"/>
    </location>
</feature>
<dbReference type="AlphaFoldDB" id="A0A1I7DJQ7"/>
<evidence type="ECO:0000313" key="2">
    <source>
        <dbReference type="EMBL" id="SFU11931.1"/>
    </source>
</evidence>
<reference evidence="3" key="1">
    <citation type="submission" date="2016-10" db="EMBL/GenBank/DDBJ databases">
        <authorList>
            <person name="Varghese N."/>
            <person name="Submissions S."/>
        </authorList>
    </citation>
    <scope>NUCLEOTIDE SEQUENCE [LARGE SCALE GENOMIC DNA]</scope>
    <source>
        <strain evidence="3">DSM 23445</strain>
    </source>
</reference>
<name>A0A1I7DJQ7_9BACT</name>
<protein>
    <submittedName>
        <fullName evidence="2">Uncharacterized protein</fullName>
    </submittedName>
</protein>
<dbReference type="Proteomes" id="UP000199673">
    <property type="component" value="Unassembled WGS sequence"/>
</dbReference>
<feature type="region of interest" description="Disordered" evidence="1">
    <location>
        <begin position="23"/>
        <end position="48"/>
    </location>
</feature>
<sequence>CEHFAQDIMGRYPILKREESAKPVKLGTTKKTDGRPAIHPADNSGNGKEQDFIKRVKVVAFGYTSGIFQF</sequence>
<keyword evidence="3" id="KW-1185">Reference proteome</keyword>
<accession>A0A1I7DJQ7</accession>
<evidence type="ECO:0000313" key="3">
    <source>
        <dbReference type="Proteomes" id="UP000199673"/>
    </source>
</evidence>
<dbReference type="EMBL" id="FPBF01000007">
    <property type="protein sequence ID" value="SFU11931.1"/>
    <property type="molecule type" value="Genomic_DNA"/>
</dbReference>